<evidence type="ECO:0000313" key="3">
    <source>
        <dbReference type="Proteomes" id="UP000177418"/>
    </source>
</evidence>
<dbReference type="Pfam" id="PF13196">
    <property type="entry name" value="DUF4012"/>
    <property type="match status" value="1"/>
</dbReference>
<keyword evidence="1" id="KW-1133">Transmembrane helix</keyword>
<feature type="transmembrane region" description="Helical" evidence="1">
    <location>
        <begin position="20"/>
        <end position="39"/>
    </location>
</feature>
<protein>
    <recommendedName>
        <fullName evidence="4">DUF4012 domain-containing protein</fullName>
    </recommendedName>
</protein>
<evidence type="ECO:0000256" key="1">
    <source>
        <dbReference type="SAM" id="Phobius"/>
    </source>
</evidence>
<evidence type="ECO:0000313" key="2">
    <source>
        <dbReference type="EMBL" id="OGK53395.1"/>
    </source>
</evidence>
<keyword evidence="1" id="KW-0812">Transmembrane</keyword>
<dbReference type="Proteomes" id="UP000177418">
    <property type="component" value="Unassembled WGS sequence"/>
</dbReference>
<name>A0A1F7JCT2_9BACT</name>
<sequence>MFNFKRKKLYHGRKAGKRKLISSLLIIFVFLGLLIYFPLREMNARGQILLIDARKIKESLKNNNIDEVKTELSYLKRDYEQFGKASSKIYWLSYMPVIGGYVSDLKNGVLAGSEMLNAAEISVLAIEPYADLIGFKKGATFAEKSADDRIQTAVLTLDKVLTRVDDISTHVEKAKVAIDKINPSRYPNKIGKREIRPKLISYIDQFDSIASLFINAKPLIVRLPKLMGVDGEKNYLVLFQNDAELRPTGGFLTAYAVFKVNQGKIQALRSKDIYELDDTIKSHPRAPEKILLYHKEVNKFFIRDSNLSPDFYESVKLFNSLYDQSSQKIDYDGIITVDTNVLVDTLQILGDTEVRGTVFSSKIEPKYNIPQVIYRLLDEIDRPVGYIKEDRKGILGDLLYVLMQKALGFSPSQYWGPLSQEMIKNMREKHILIYLKDNEAQKALEAINFAGRIIDTKDDYLHISDTNFAGAKSNLFVTHTIKSDTIFNNQGKVQRKLTIEYKNPFKHSDCSLERGGLCINASLRNWLRIYVPIGSHLISFQGSEKSVKTYDELRKTVFEGFLNIKPEGKATVNIVYSLPDNFIKKNNYKLLIQKQPGTKGHEYDILIDGKLKDKFNLTEDKEYVLK</sequence>
<evidence type="ECO:0008006" key="4">
    <source>
        <dbReference type="Google" id="ProtNLM"/>
    </source>
</evidence>
<dbReference type="InterPro" id="IPR025101">
    <property type="entry name" value="DUF4012"/>
</dbReference>
<dbReference type="EMBL" id="MGAV01000020">
    <property type="protein sequence ID" value="OGK53395.1"/>
    <property type="molecule type" value="Genomic_DNA"/>
</dbReference>
<comment type="caution">
    <text evidence="2">The sequence shown here is derived from an EMBL/GenBank/DDBJ whole genome shotgun (WGS) entry which is preliminary data.</text>
</comment>
<gene>
    <name evidence="2" type="ORF">A3H78_02520</name>
</gene>
<dbReference type="AlphaFoldDB" id="A0A1F7JCT2"/>
<accession>A0A1F7JCT2</accession>
<organism evidence="2 3">
    <name type="scientific">Candidatus Roizmanbacteria bacterium RIFCSPLOWO2_02_FULL_36_11</name>
    <dbReference type="NCBI Taxonomy" id="1802071"/>
    <lineage>
        <taxon>Bacteria</taxon>
        <taxon>Candidatus Roizmaniibacteriota</taxon>
    </lineage>
</organism>
<keyword evidence="1" id="KW-0472">Membrane</keyword>
<reference evidence="2 3" key="1">
    <citation type="journal article" date="2016" name="Nat. Commun.">
        <title>Thousands of microbial genomes shed light on interconnected biogeochemical processes in an aquifer system.</title>
        <authorList>
            <person name="Anantharaman K."/>
            <person name="Brown C.T."/>
            <person name="Hug L.A."/>
            <person name="Sharon I."/>
            <person name="Castelle C.J."/>
            <person name="Probst A.J."/>
            <person name="Thomas B.C."/>
            <person name="Singh A."/>
            <person name="Wilkins M.J."/>
            <person name="Karaoz U."/>
            <person name="Brodie E.L."/>
            <person name="Williams K.H."/>
            <person name="Hubbard S.S."/>
            <person name="Banfield J.F."/>
        </authorList>
    </citation>
    <scope>NUCLEOTIDE SEQUENCE [LARGE SCALE GENOMIC DNA]</scope>
</reference>
<proteinExistence type="predicted"/>